<evidence type="ECO:0000256" key="1">
    <source>
        <dbReference type="SAM" id="SignalP"/>
    </source>
</evidence>
<feature type="chain" id="PRO_5039029413" description="Lipocalin-like domain-containing protein" evidence="1">
    <location>
        <begin position="21"/>
        <end position="132"/>
    </location>
</feature>
<evidence type="ECO:0008006" key="4">
    <source>
        <dbReference type="Google" id="ProtNLM"/>
    </source>
</evidence>
<dbReference type="Proteomes" id="UP000831290">
    <property type="component" value="Chromosome"/>
</dbReference>
<gene>
    <name evidence="2" type="ORF">MQE35_17990</name>
</gene>
<dbReference type="RefSeq" id="WP_255843202.1">
    <property type="nucleotide sequence ID" value="NZ_CP094358.1"/>
</dbReference>
<dbReference type="AlphaFoldDB" id="A0A9E6ZYN3"/>
<sequence>MNKFLLFPILLMLLFSCTDNDDTSKEDTLEEGSFNESLLFDKWWYSTSGNTQLFISSTGSFEQVLSSSLSDTGTWEWINDNHTQMKFTVTPGGSNIVNEFWVEYTLIESSSIEFNYSTDNESYAQYSFTDIE</sequence>
<accession>A0A9E6ZYN3</accession>
<reference evidence="2" key="1">
    <citation type="submission" date="2022-03" db="EMBL/GenBank/DDBJ databases">
        <title>Description of Abyssus ytuae gen. nov., sp. nov., a novel member of the family Flavobacteriaceae isolated from the sediment of Mariana Trench.</title>
        <authorList>
            <person name="Zhang J."/>
            <person name="Xu X."/>
        </authorList>
    </citation>
    <scope>NUCLEOTIDE SEQUENCE</scope>
    <source>
        <strain evidence="2">MT3330</strain>
    </source>
</reference>
<dbReference type="KEGG" id="fbm:MQE35_17990"/>
<keyword evidence="1" id="KW-0732">Signal</keyword>
<keyword evidence="3" id="KW-1185">Reference proteome</keyword>
<name>A0A9E6ZYN3_9FLAO</name>
<dbReference type="EMBL" id="CP094358">
    <property type="protein sequence ID" value="UOB17617.1"/>
    <property type="molecule type" value="Genomic_DNA"/>
</dbReference>
<evidence type="ECO:0000313" key="2">
    <source>
        <dbReference type="EMBL" id="UOB17617.1"/>
    </source>
</evidence>
<proteinExistence type="predicted"/>
<protein>
    <recommendedName>
        <fullName evidence="4">Lipocalin-like domain-containing protein</fullName>
    </recommendedName>
</protein>
<feature type="signal peptide" evidence="1">
    <location>
        <begin position="1"/>
        <end position="20"/>
    </location>
</feature>
<evidence type="ECO:0000313" key="3">
    <source>
        <dbReference type="Proteomes" id="UP000831290"/>
    </source>
</evidence>
<organism evidence="2 3">
    <name type="scientific">Abyssalbus ytuae</name>
    <dbReference type="NCBI Taxonomy" id="2926907"/>
    <lineage>
        <taxon>Bacteria</taxon>
        <taxon>Pseudomonadati</taxon>
        <taxon>Bacteroidota</taxon>
        <taxon>Flavobacteriia</taxon>
        <taxon>Flavobacteriales</taxon>
        <taxon>Flavobacteriaceae</taxon>
        <taxon>Abyssalbus</taxon>
    </lineage>
</organism>
<dbReference type="PROSITE" id="PS51257">
    <property type="entry name" value="PROKAR_LIPOPROTEIN"/>
    <property type="match status" value="1"/>
</dbReference>